<dbReference type="OrthoDB" id="3519926at2759"/>
<dbReference type="AlphaFoldDB" id="A0A3E2GZ02"/>
<dbReference type="PANTHER" id="PTHR23022">
    <property type="entry name" value="TRANSPOSABLE ELEMENT-RELATED"/>
    <property type="match status" value="1"/>
</dbReference>
<gene>
    <name evidence="2" type="ORF">B7463_g9989</name>
</gene>
<feature type="non-terminal residue" evidence="2">
    <location>
        <position position="367"/>
    </location>
</feature>
<organism evidence="2 3">
    <name type="scientific">Scytalidium lignicola</name>
    <name type="common">Hyphomycete</name>
    <dbReference type="NCBI Taxonomy" id="5539"/>
    <lineage>
        <taxon>Eukaryota</taxon>
        <taxon>Fungi</taxon>
        <taxon>Dikarya</taxon>
        <taxon>Ascomycota</taxon>
        <taxon>Pezizomycotina</taxon>
        <taxon>Leotiomycetes</taxon>
        <taxon>Leotiomycetes incertae sedis</taxon>
        <taxon>Scytalidium</taxon>
    </lineage>
</organism>
<dbReference type="EMBL" id="NCSJ02000267">
    <property type="protein sequence ID" value="RFU26349.1"/>
    <property type="molecule type" value="Genomic_DNA"/>
</dbReference>
<sequence length="367" mass="43242">MTTTPPNPEHLPGFEILTKHKEAIRQLVNFAGIPIPKLEKYYKLSYSTILKVLHYEAPERARPSRTGRPRMLNGPQIRWIIAYISSSWEYRILDFQHLHDELHLECSTQTLERRLKEAGYFRCVACQKPYLTLLQANNRMIWGLGHIFWRKEFEWRRVLWSDEVTFLVGGRTVKQKVTRNLCERFCENCIQHQFHRGSTTPVNAWGAIGHDYKSPLLFVKGSGKKGALTQMDYLSQILTPHIKSILEDFGAYTHALGLEPLFMEDGNPAHGHKSIHNCCTQYRTKHGIILMPYPSTSPDMNPIEKCWRWIKQSLHRRHRQPTNEDEMRQFVLEEWDRIPQKWINELIDKQEHWVHVLVERCGWATPN</sequence>
<dbReference type="Proteomes" id="UP000258309">
    <property type="component" value="Unassembled WGS sequence"/>
</dbReference>
<feature type="non-terminal residue" evidence="2">
    <location>
        <position position="1"/>
    </location>
</feature>
<dbReference type="PANTHER" id="PTHR23022:SF119">
    <property type="entry name" value="TC1-LIKE TRANSPOSASE DDE DOMAIN-CONTAINING PROTEIN"/>
    <property type="match status" value="1"/>
</dbReference>
<keyword evidence="3" id="KW-1185">Reference proteome</keyword>
<reference evidence="2 3" key="1">
    <citation type="submission" date="2018-05" db="EMBL/GenBank/DDBJ databases">
        <title>Draft genome sequence of Scytalidium lignicola DSM 105466, a ubiquitous saprotrophic fungus.</title>
        <authorList>
            <person name="Buettner E."/>
            <person name="Gebauer A.M."/>
            <person name="Hofrichter M."/>
            <person name="Liers C."/>
            <person name="Kellner H."/>
        </authorList>
    </citation>
    <scope>NUCLEOTIDE SEQUENCE [LARGE SCALE GENOMIC DNA]</scope>
    <source>
        <strain evidence="2 3">DSM 105466</strain>
    </source>
</reference>
<dbReference type="OMA" id="HCVERPK"/>
<dbReference type="STRING" id="5539.A0A3E2GZ02"/>
<dbReference type="InterPro" id="IPR052338">
    <property type="entry name" value="Transposase_5"/>
</dbReference>
<evidence type="ECO:0000313" key="2">
    <source>
        <dbReference type="EMBL" id="RFU26349.1"/>
    </source>
</evidence>
<dbReference type="InterPro" id="IPR036397">
    <property type="entry name" value="RNaseH_sf"/>
</dbReference>
<dbReference type="Gene3D" id="3.30.420.10">
    <property type="entry name" value="Ribonuclease H-like superfamily/Ribonuclease H"/>
    <property type="match status" value="1"/>
</dbReference>
<proteinExistence type="predicted"/>
<dbReference type="Pfam" id="PF13358">
    <property type="entry name" value="DDE_3"/>
    <property type="match status" value="1"/>
</dbReference>
<evidence type="ECO:0000313" key="3">
    <source>
        <dbReference type="Proteomes" id="UP000258309"/>
    </source>
</evidence>
<protein>
    <recommendedName>
        <fullName evidence="1">Tc1-like transposase DDE domain-containing protein</fullName>
    </recommendedName>
</protein>
<dbReference type="InterPro" id="IPR038717">
    <property type="entry name" value="Tc1-like_DDE_dom"/>
</dbReference>
<evidence type="ECO:0000259" key="1">
    <source>
        <dbReference type="Pfam" id="PF13358"/>
    </source>
</evidence>
<feature type="domain" description="Tc1-like transposase DDE" evidence="1">
    <location>
        <begin position="196"/>
        <end position="324"/>
    </location>
</feature>
<name>A0A3E2GZ02_SCYLI</name>
<comment type="caution">
    <text evidence="2">The sequence shown here is derived from an EMBL/GenBank/DDBJ whole genome shotgun (WGS) entry which is preliminary data.</text>
</comment>
<accession>A0A3E2GZ02</accession>
<dbReference type="GO" id="GO:0003676">
    <property type="term" value="F:nucleic acid binding"/>
    <property type="evidence" value="ECO:0007669"/>
    <property type="project" value="InterPro"/>
</dbReference>